<keyword evidence="19" id="KW-1185">Reference proteome</keyword>
<dbReference type="InterPro" id="IPR050634">
    <property type="entry name" value="DNA_Topoisomerase_II"/>
</dbReference>
<dbReference type="SUPFAM" id="SSF55874">
    <property type="entry name" value="ATPase domain of HSP90 chaperone/DNA topoisomerase II/histidine kinase"/>
    <property type="match status" value="1"/>
</dbReference>
<dbReference type="PANTHER" id="PTHR10169:SF38">
    <property type="entry name" value="DNA TOPOISOMERASE 2"/>
    <property type="match status" value="1"/>
</dbReference>
<feature type="compositionally biased region" description="Basic residues" evidence="15">
    <location>
        <begin position="1483"/>
        <end position="1492"/>
    </location>
</feature>
<dbReference type="Proteomes" id="UP000008021">
    <property type="component" value="Chromosome 2"/>
</dbReference>
<dbReference type="Gene3D" id="3.30.1360.40">
    <property type="match status" value="1"/>
</dbReference>
<keyword evidence="9 12" id="KW-0799">Topoisomerase</keyword>
<dbReference type="InterPro" id="IPR020568">
    <property type="entry name" value="Ribosomal_Su5_D2-typ_SF"/>
</dbReference>
<feature type="compositionally biased region" description="Acidic residues" evidence="15">
    <location>
        <begin position="1500"/>
        <end position="1529"/>
    </location>
</feature>
<dbReference type="InterPro" id="IPR031660">
    <property type="entry name" value="TOPRIM_C"/>
</dbReference>
<feature type="region of interest" description="Disordered" evidence="15">
    <location>
        <begin position="1195"/>
        <end position="1529"/>
    </location>
</feature>
<proteinExistence type="inferred from homology"/>
<dbReference type="Gene3D" id="3.90.199.10">
    <property type="entry name" value="Topoisomerase II, domain 5"/>
    <property type="match status" value="1"/>
</dbReference>
<dbReference type="Gene3D" id="3.30.1490.30">
    <property type="match status" value="1"/>
</dbReference>
<evidence type="ECO:0000256" key="5">
    <source>
        <dbReference type="ARBA" id="ARBA00022723"/>
    </source>
</evidence>
<comment type="function">
    <text evidence="13">Control of topological states of DNA by transient breakage and subsequent rejoining of DNA strands. Topoisomerase II makes double-strand breaks.</text>
</comment>
<dbReference type="CDD" id="cd03481">
    <property type="entry name" value="TopoIIA_Trans_ScTopoIIA"/>
    <property type="match status" value="1"/>
</dbReference>
<dbReference type="GO" id="GO:0000819">
    <property type="term" value="P:sister chromatid segregation"/>
    <property type="evidence" value="ECO:0007669"/>
    <property type="project" value="TreeGrafter"/>
</dbReference>
<dbReference type="InterPro" id="IPR002205">
    <property type="entry name" value="Topo_IIA_dom_A"/>
</dbReference>
<dbReference type="GO" id="GO:0006265">
    <property type="term" value="P:DNA topological change"/>
    <property type="evidence" value="ECO:0007669"/>
    <property type="project" value="UniProtKB-UniRule"/>
</dbReference>
<dbReference type="InterPro" id="IPR036890">
    <property type="entry name" value="HATPase_C_sf"/>
</dbReference>
<dbReference type="FunFam" id="3.90.199.10:FF:000002">
    <property type="entry name" value="DNA topoisomerase 2"/>
    <property type="match status" value="1"/>
</dbReference>
<dbReference type="PROSITE" id="PS00177">
    <property type="entry name" value="TOPOISOMERASE_II"/>
    <property type="match status" value="1"/>
</dbReference>
<dbReference type="SUPFAM" id="SSF54211">
    <property type="entry name" value="Ribosomal protein S5 domain 2-like"/>
    <property type="match status" value="1"/>
</dbReference>
<dbReference type="SMART" id="SM00433">
    <property type="entry name" value="TOP2c"/>
    <property type="match status" value="1"/>
</dbReference>
<feature type="compositionally biased region" description="Low complexity" evidence="15">
    <location>
        <begin position="1456"/>
        <end position="1479"/>
    </location>
</feature>
<dbReference type="PRINTS" id="PR00418">
    <property type="entry name" value="TPI2FAMILY"/>
</dbReference>
<keyword evidence="7 13" id="KW-0067">ATP-binding</keyword>
<dbReference type="GO" id="GO:0005634">
    <property type="term" value="C:nucleus"/>
    <property type="evidence" value="ECO:0007669"/>
    <property type="project" value="TreeGrafter"/>
</dbReference>
<dbReference type="PROSITE" id="PS50880">
    <property type="entry name" value="TOPRIM"/>
    <property type="match status" value="1"/>
</dbReference>
<evidence type="ECO:0000256" key="9">
    <source>
        <dbReference type="ARBA" id="ARBA00023029"/>
    </source>
</evidence>
<dbReference type="GO" id="GO:0000712">
    <property type="term" value="P:resolution of meiotic recombination intermediates"/>
    <property type="evidence" value="ECO:0007669"/>
    <property type="project" value="TreeGrafter"/>
</dbReference>
<evidence type="ECO:0000256" key="15">
    <source>
        <dbReference type="SAM" id="MobiDB-lite"/>
    </source>
</evidence>
<dbReference type="Pfam" id="PF02518">
    <property type="entry name" value="HATPase_c"/>
    <property type="match status" value="1"/>
</dbReference>
<dbReference type="CDD" id="cd16930">
    <property type="entry name" value="HATPase_TopII-like"/>
    <property type="match status" value="1"/>
</dbReference>
<dbReference type="InterPro" id="IPR034157">
    <property type="entry name" value="TOPRIM_TopoII"/>
</dbReference>
<dbReference type="Gene3D" id="3.40.50.670">
    <property type="match status" value="1"/>
</dbReference>
<dbReference type="GO" id="GO:0046872">
    <property type="term" value="F:metal ion binding"/>
    <property type="evidence" value="ECO:0007669"/>
    <property type="project" value="UniProtKB-KW"/>
</dbReference>
<dbReference type="FunFam" id="3.30.1490.30:FF:000001">
    <property type="entry name" value="DNA topoisomerase 2"/>
    <property type="match status" value="1"/>
</dbReference>
<evidence type="ECO:0000256" key="14">
    <source>
        <dbReference type="SAM" id="Coils"/>
    </source>
</evidence>
<feature type="compositionally biased region" description="Low complexity" evidence="15">
    <location>
        <begin position="1273"/>
        <end position="1289"/>
    </location>
</feature>
<dbReference type="SMART" id="SM00387">
    <property type="entry name" value="HATPase_c"/>
    <property type="match status" value="1"/>
</dbReference>
<dbReference type="Pfam" id="PF16898">
    <property type="entry name" value="TOPRIM_C"/>
    <property type="match status" value="1"/>
</dbReference>
<dbReference type="FunFam" id="3.30.565.10:FF:000004">
    <property type="entry name" value="DNA topoisomerase 2"/>
    <property type="match status" value="1"/>
</dbReference>
<evidence type="ECO:0000256" key="10">
    <source>
        <dbReference type="ARBA" id="ARBA00023125"/>
    </source>
</evidence>
<evidence type="ECO:0000256" key="12">
    <source>
        <dbReference type="PROSITE-ProRule" id="PRU01384"/>
    </source>
</evidence>
<dbReference type="FunFam" id="1.10.268.10:FF:000006">
    <property type="entry name" value="DNA topoisomerase 2"/>
    <property type="match status" value="1"/>
</dbReference>
<feature type="compositionally biased region" description="Basic and acidic residues" evidence="15">
    <location>
        <begin position="1303"/>
        <end position="1320"/>
    </location>
</feature>
<keyword evidence="10 12" id="KW-0238">DNA-binding</keyword>
<evidence type="ECO:0000259" key="16">
    <source>
        <dbReference type="PROSITE" id="PS50880"/>
    </source>
</evidence>
<reference evidence="18" key="2">
    <citation type="submission" date="2018-05" db="EMBL/GenBank/DDBJ databases">
        <title>OmerRS3 (Oryza meridionalis Reference Sequence Version 3).</title>
        <authorList>
            <person name="Zhang J."/>
            <person name="Kudrna D."/>
            <person name="Lee S."/>
            <person name="Talag J."/>
            <person name="Welchert J."/>
            <person name="Wing R.A."/>
        </authorList>
    </citation>
    <scope>NUCLEOTIDE SEQUENCE [LARGE SCALE GENOMIC DNA]</scope>
    <source>
        <strain evidence="18">cv. OR44</strain>
    </source>
</reference>
<dbReference type="Gene3D" id="3.30.565.10">
    <property type="entry name" value="Histidine kinase-like ATPase, C-terminal domain"/>
    <property type="match status" value="1"/>
</dbReference>
<dbReference type="HOGENOM" id="CLU_001935_1_1_1"/>
<feature type="coiled-coil region" evidence="14">
    <location>
        <begin position="1048"/>
        <end position="1075"/>
    </location>
</feature>
<dbReference type="SMART" id="SM00434">
    <property type="entry name" value="TOP4c"/>
    <property type="match status" value="1"/>
</dbReference>
<dbReference type="PRINTS" id="PR01158">
    <property type="entry name" value="TOPISMRASEII"/>
</dbReference>
<feature type="compositionally biased region" description="Basic residues" evidence="15">
    <location>
        <begin position="1436"/>
        <end position="1449"/>
    </location>
</feature>
<evidence type="ECO:0000256" key="3">
    <source>
        <dbReference type="ARBA" id="ARBA00001946"/>
    </source>
</evidence>
<dbReference type="PROSITE" id="PS52040">
    <property type="entry name" value="TOPO_IIA"/>
    <property type="match status" value="1"/>
</dbReference>
<dbReference type="CDD" id="cd00187">
    <property type="entry name" value="TOP4c"/>
    <property type="match status" value="1"/>
</dbReference>
<dbReference type="STRING" id="40149.A0A0E0CQ77"/>
<feature type="region of interest" description="Disordered" evidence="15">
    <location>
        <begin position="428"/>
        <end position="447"/>
    </location>
</feature>
<dbReference type="Gramene" id="OMERI02G28030.1">
    <property type="protein sequence ID" value="OMERI02G28030.1"/>
    <property type="gene ID" value="OMERI02G28030"/>
</dbReference>
<dbReference type="Gene3D" id="3.30.230.10">
    <property type="match status" value="1"/>
</dbReference>
<dbReference type="GO" id="GO:0003677">
    <property type="term" value="F:DNA binding"/>
    <property type="evidence" value="ECO:0007669"/>
    <property type="project" value="UniProtKB-UniRule"/>
</dbReference>
<protein>
    <recommendedName>
        <fullName evidence="13">DNA topoisomerase 2</fullName>
        <ecNumber evidence="13">5.6.2.2</ecNumber>
    </recommendedName>
</protein>
<dbReference type="eggNOG" id="KOG0355">
    <property type="taxonomic scope" value="Eukaryota"/>
</dbReference>
<dbReference type="InterPro" id="IPR018522">
    <property type="entry name" value="TopoIIA_CS"/>
</dbReference>
<dbReference type="FunFam" id="3.30.1360.40:FF:000036">
    <property type="entry name" value="Probable DNA topoisomerase 2"/>
    <property type="match status" value="1"/>
</dbReference>
<reference evidence="18" key="1">
    <citation type="submission" date="2015-04" db="UniProtKB">
        <authorList>
            <consortium name="EnsemblPlants"/>
        </authorList>
    </citation>
    <scope>IDENTIFICATION</scope>
</reference>
<organism evidence="18">
    <name type="scientific">Oryza meridionalis</name>
    <dbReference type="NCBI Taxonomy" id="40149"/>
    <lineage>
        <taxon>Eukaryota</taxon>
        <taxon>Viridiplantae</taxon>
        <taxon>Streptophyta</taxon>
        <taxon>Embryophyta</taxon>
        <taxon>Tracheophyta</taxon>
        <taxon>Spermatophyta</taxon>
        <taxon>Magnoliopsida</taxon>
        <taxon>Liliopsida</taxon>
        <taxon>Poales</taxon>
        <taxon>Poaceae</taxon>
        <taxon>BOP clade</taxon>
        <taxon>Oryzoideae</taxon>
        <taxon>Oryzeae</taxon>
        <taxon>Oryzinae</taxon>
        <taxon>Oryza</taxon>
    </lineage>
</organism>
<evidence type="ECO:0000259" key="17">
    <source>
        <dbReference type="PROSITE" id="PS52040"/>
    </source>
</evidence>
<dbReference type="InterPro" id="IPR013760">
    <property type="entry name" value="Topo_IIA-like_dom_sf"/>
</dbReference>
<comment type="cofactor">
    <cofactor evidence="2">
        <name>Ca(2+)</name>
        <dbReference type="ChEBI" id="CHEBI:29108"/>
    </cofactor>
</comment>
<evidence type="ECO:0000256" key="8">
    <source>
        <dbReference type="ARBA" id="ARBA00022842"/>
    </source>
</evidence>
<evidence type="ECO:0000256" key="11">
    <source>
        <dbReference type="ARBA" id="ARBA00023235"/>
    </source>
</evidence>
<keyword evidence="5" id="KW-0479">Metal-binding</keyword>
<keyword evidence="11 12" id="KW-0413">Isomerase</keyword>
<dbReference type="Pfam" id="PF00521">
    <property type="entry name" value="DNA_topoisoIV"/>
    <property type="match status" value="1"/>
</dbReference>
<dbReference type="InterPro" id="IPR013506">
    <property type="entry name" value="Topo_IIA_bsu_dom2"/>
</dbReference>
<feature type="domain" description="Toprim" evidence="16">
    <location>
        <begin position="454"/>
        <end position="568"/>
    </location>
</feature>
<dbReference type="GO" id="GO:0003918">
    <property type="term" value="F:DNA topoisomerase type II (double strand cut, ATP-hydrolyzing) activity"/>
    <property type="evidence" value="ECO:0007669"/>
    <property type="project" value="UniProtKB-UniRule"/>
</dbReference>
<dbReference type="GO" id="GO:0005524">
    <property type="term" value="F:ATP binding"/>
    <property type="evidence" value="ECO:0007669"/>
    <property type="project" value="UniProtKB-UniRule"/>
</dbReference>
<feature type="region of interest" description="Disordered" evidence="15">
    <location>
        <begin position="1103"/>
        <end position="1130"/>
    </location>
</feature>
<name>A0A0E0CQ77_9ORYZ</name>
<dbReference type="Pfam" id="PF00204">
    <property type="entry name" value="DNA_gyraseB"/>
    <property type="match status" value="1"/>
</dbReference>
<keyword evidence="8" id="KW-0460">Magnesium</keyword>
<evidence type="ECO:0000313" key="19">
    <source>
        <dbReference type="Proteomes" id="UP000008021"/>
    </source>
</evidence>
<feature type="domain" description="Topo IIA-type catalytic" evidence="17">
    <location>
        <begin position="704"/>
        <end position="1184"/>
    </location>
</feature>
<dbReference type="EnsemblPlants" id="OMERI02G28030.1">
    <property type="protein sequence ID" value="OMERI02G28030.1"/>
    <property type="gene ID" value="OMERI02G28030"/>
</dbReference>
<dbReference type="Pfam" id="PF01751">
    <property type="entry name" value="Toprim"/>
    <property type="match status" value="1"/>
</dbReference>
<keyword evidence="6 13" id="KW-0547">Nucleotide-binding</keyword>
<evidence type="ECO:0000256" key="7">
    <source>
        <dbReference type="ARBA" id="ARBA00022840"/>
    </source>
</evidence>
<dbReference type="SUPFAM" id="SSF56719">
    <property type="entry name" value="Type II DNA topoisomerase"/>
    <property type="match status" value="1"/>
</dbReference>
<comment type="cofactor">
    <cofactor evidence="3">
        <name>Mg(2+)</name>
        <dbReference type="ChEBI" id="CHEBI:18420"/>
    </cofactor>
</comment>
<evidence type="ECO:0000313" key="18">
    <source>
        <dbReference type="EnsemblPlants" id="OMERI02G28030.1"/>
    </source>
</evidence>
<dbReference type="InterPro" id="IPR001241">
    <property type="entry name" value="Topo_IIA"/>
</dbReference>
<dbReference type="CDD" id="cd03365">
    <property type="entry name" value="TOPRIM_TopoIIA"/>
    <property type="match status" value="1"/>
</dbReference>
<sequence>MAAAAARLPLQSSSGHNAAAGGGGGKTIEEMYQKKTQLEHILLRPDTYIGSVEKHTAQLWVYEDGAMVSRSVTYVPGLYKIFDEILVNAADNKQRDPSMDSLRVEIDADEGRISVYNNGDGIPVEIHQEEGVYVPEMIFGHLLTSSNYDDNVKKTTGGRNGYGAKLTNIFSTEFVIETADGRRQKKYKQVFSENMGKKSEPQITKCKQGENWTRVTFKPDLAKFNMTHLENDVVALMRKRVVDMAGTLGKTVKVELDHQKVPVHSFSDYVKLYIKSASKDRDDVNELPSISQKVNDRWEVCVSLSEGQFQQVSFVNRIATIKGGTHVDYVTNQIATHVMNIVNKRNKNAHMKAHNVKSHLWVFVNALIDNPAFDSQTKETLTTRQASFGSKCELSDDFLKKVGSSAIVHNLLSWAEFKLSKELQKTDGSKRSRLTGIPKLEDANGAGGKDSNNCTLILTEGDSAKALAMAGISVVGRDYYGVFPLRGKLLNVREASHKQIMENAEIQNIKQILGLQHGKQYDSTKGLRYGHLMIMTDQDHDGSHIKGLLINFIHSFWPSLIKIPSFLVEFITPIIKATNKRDKKIVLPFYSMPEYEQWKENLGGNASGWSIKYYKGLGTSTSSEGRQYFQDIAKHKKDFVWKNDQDDNDIELAFSKKRITDRKEWLTNFQSGTHLDTEGKYIKYSDFINKELIQFSMADLLRSIPSMVDGLKPGQRKILFCSFKRNLVKEIKVAQFSGYVSEHSAYHHGEQSLASTITGMAQDFVGSNNINLLQPNGQFGTRDQGGKDAASARYIFTLLSPITRSIFPKDDDILLNYLDEDGQSIEPTWYVPILPMVLVNGSEGIGTGWSTFIPNYNPRDIVANLRRLLNDEPVEPMDPWYRGFKGSIQKTGTKAGGVSYTVTGIIEVVDDTTLRITELPIRRWSQDYKEFLISIGGTDKSKDKDKDKGKGKGKVKEKEKKEKDKDIEPFIEAFDTYSDDKNVEFLITLSKENMAIALQEGLEKKFKLTTTIGTTNMHLFDSNGKIRKYDTPEDILKEFFGLRLEFYEKRKRVLLENIELELKKLSNKVRFILAVVEGDIIVNNRKRAELFVELQQKGFDPFPRKKQRAGPSAVGAIEEDEENEESPEAANVVGSSDYEYLLSMAIGTLTLEKVQQLIAEKGRMENEVAELKKTRPKSLWMRDLDAFEKELDALDEKDSMDAEERRATRNAGGGAAPKAAPKRRPRKTATNTQAAESSDGNAAAPAVPKPAAPRKKPAGKANLADSEDEDYVAAIPKPAAQKKQPAKKASTQLSDDDEDDEVLALKDRLAAYNLDDHSEDTAMETGTTEEQAKGKKGRKEPSKRGAAKKAISSLAVISDDEEDATVPIDEDDEDDFAMEEVPAKKGRGKKPAAEKPKAATRKRAPAQGKSMRQKVMEEMFKPTEDSSTSAPSPEKKVRKMRASPFHKKSGSVLQRASTASTSTEEIEPSSSPSGSSAEPVAARPKRQTRGNKKSYQEVQELSDDDTEDEVQDISDDSDFAGSDFGEDDD</sequence>
<dbReference type="Gene3D" id="1.10.268.10">
    <property type="entry name" value="Topoisomerase, domain 3"/>
    <property type="match status" value="1"/>
</dbReference>
<dbReference type="InterPro" id="IPR014721">
    <property type="entry name" value="Ribsml_uS5_D2-typ_fold_subgr"/>
</dbReference>
<evidence type="ECO:0000256" key="13">
    <source>
        <dbReference type="RuleBase" id="RU362094"/>
    </source>
</evidence>
<dbReference type="PANTHER" id="PTHR10169">
    <property type="entry name" value="DNA TOPOISOMERASE/GYRASE"/>
    <property type="match status" value="1"/>
</dbReference>
<feature type="compositionally biased region" description="Polar residues" evidence="15">
    <location>
        <begin position="1228"/>
        <end position="1240"/>
    </location>
</feature>
<feature type="compositionally biased region" description="Acidic residues" evidence="15">
    <location>
        <begin position="1358"/>
        <end position="1378"/>
    </location>
</feature>
<dbReference type="InterPro" id="IPR013759">
    <property type="entry name" value="Topo_IIA_B_C"/>
</dbReference>
<feature type="region of interest" description="Disordered" evidence="15">
    <location>
        <begin position="939"/>
        <end position="960"/>
    </location>
</feature>
<feature type="compositionally biased region" description="Basic and acidic residues" evidence="15">
    <location>
        <begin position="1414"/>
        <end position="1424"/>
    </location>
</feature>
<feature type="compositionally biased region" description="Basic and acidic residues" evidence="15">
    <location>
        <begin position="1195"/>
        <end position="1207"/>
    </location>
</feature>
<dbReference type="EC" id="5.6.2.2" evidence="13"/>
<comment type="subunit">
    <text evidence="13">Homodimer.</text>
</comment>
<dbReference type="FunFam" id="3.30.230.10:FF:000008">
    <property type="entry name" value="DNA topoisomerase 2"/>
    <property type="match status" value="1"/>
</dbReference>
<feature type="active site" description="O-(5'-phospho-DNA)-tyrosine intermediate" evidence="12">
    <location>
        <position position="794"/>
    </location>
</feature>
<comment type="similarity">
    <text evidence="4 13">Belongs to the type II topoisomerase family.</text>
</comment>
<dbReference type="FunFam" id="3.40.50.670:FF:000001">
    <property type="entry name" value="DNA topoisomerase 2"/>
    <property type="match status" value="2"/>
</dbReference>
<evidence type="ECO:0000256" key="1">
    <source>
        <dbReference type="ARBA" id="ARBA00000185"/>
    </source>
</evidence>
<accession>A0A0E0CQ77</accession>
<dbReference type="InterPro" id="IPR013758">
    <property type="entry name" value="Topo_IIA_A/C_ab"/>
</dbReference>
<comment type="catalytic activity">
    <reaction evidence="1 12 13">
        <text>ATP-dependent breakage, passage and rejoining of double-stranded DNA.</text>
        <dbReference type="EC" id="5.6.2.2"/>
    </reaction>
</comment>
<evidence type="ECO:0000256" key="4">
    <source>
        <dbReference type="ARBA" id="ARBA00011080"/>
    </source>
</evidence>
<keyword evidence="14" id="KW-0175">Coiled coil</keyword>
<dbReference type="InterPro" id="IPR001154">
    <property type="entry name" value="TopoII_euk"/>
</dbReference>
<evidence type="ECO:0000256" key="6">
    <source>
        <dbReference type="ARBA" id="ARBA00022741"/>
    </source>
</evidence>
<dbReference type="InterPro" id="IPR003594">
    <property type="entry name" value="HATPase_dom"/>
</dbReference>
<feature type="compositionally biased region" description="Acidic residues" evidence="15">
    <location>
        <begin position="1117"/>
        <end position="1127"/>
    </location>
</feature>
<feature type="region of interest" description="Disordered" evidence="15">
    <location>
        <begin position="6"/>
        <end position="25"/>
    </location>
</feature>
<evidence type="ECO:0000256" key="2">
    <source>
        <dbReference type="ARBA" id="ARBA00001913"/>
    </source>
</evidence>
<dbReference type="InterPro" id="IPR013757">
    <property type="entry name" value="Topo_IIA_A_a_sf"/>
</dbReference>
<dbReference type="InterPro" id="IPR006171">
    <property type="entry name" value="TOPRIM_dom"/>
</dbReference>